<gene>
    <name evidence="1" type="ORF">HELGO_WM30628</name>
</gene>
<feature type="non-terminal residue" evidence="1">
    <location>
        <position position="1"/>
    </location>
</feature>
<evidence type="ECO:0008006" key="2">
    <source>
        <dbReference type="Google" id="ProtNLM"/>
    </source>
</evidence>
<reference evidence="1" key="1">
    <citation type="submission" date="2020-01" db="EMBL/GenBank/DDBJ databases">
        <authorList>
            <person name="Meier V. D."/>
            <person name="Meier V D."/>
        </authorList>
    </citation>
    <scope>NUCLEOTIDE SEQUENCE</scope>
    <source>
        <strain evidence="1">HLG_WM_MAG_08</strain>
    </source>
</reference>
<dbReference type="InterPro" id="IPR009706">
    <property type="entry name" value="DUF1287"/>
</dbReference>
<name>A0A6S6SH12_9GAMM</name>
<sequence length="105" mass="12201">PDPNIDHRRVHNLRAFFNRHAQRLPVTRNSQDYRPGDIVTWSLGGDQGHIGIVVNQRSPADPNRYMIVHNISSGTKMEDVLFDWPITGHFRYFPNRQQPWLASAK</sequence>
<organism evidence="1">
    <name type="scientific">uncultured Thiotrichaceae bacterium</name>
    <dbReference type="NCBI Taxonomy" id="298394"/>
    <lineage>
        <taxon>Bacteria</taxon>
        <taxon>Pseudomonadati</taxon>
        <taxon>Pseudomonadota</taxon>
        <taxon>Gammaproteobacteria</taxon>
        <taxon>Thiotrichales</taxon>
        <taxon>Thiotrichaceae</taxon>
        <taxon>environmental samples</taxon>
    </lineage>
</organism>
<proteinExistence type="predicted"/>
<protein>
    <recommendedName>
        <fullName evidence="2">DUF1287 domain-containing protein</fullName>
    </recommendedName>
</protein>
<dbReference type="AlphaFoldDB" id="A0A6S6SH12"/>
<dbReference type="Pfam" id="PF06940">
    <property type="entry name" value="DUF1287"/>
    <property type="match status" value="1"/>
</dbReference>
<evidence type="ECO:0000313" key="1">
    <source>
        <dbReference type="EMBL" id="CAA6804244.1"/>
    </source>
</evidence>
<accession>A0A6S6SH12</accession>
<dbReference type="EMBL" id="CACVAV010000070">
    <property type="protein sequence ID" value="CAA6804244.1"/>
    <property type="molecule type" value="Genomic_DNA"/>
</dbReference>